<dbReference type="Pfam" id="PF14111">
    <property type="entry name" value="DUF4283"/>
    <property type="match status" value="1"/>
</dbReference>
<accession>A0AAE1IX03</accession>
<dbReference type="EMBL" id="JAWXYG010000011">
    <property type="protein sequence ID" value="KAK4259452.1"/>
    <property type="molecule type" value="Genomic_DNA"/>
</dbReference>
<name>A0AAE1IX03_9FABA</name>
<dbReference type="AlphaFoldDB" id="A0AAE1IX03"/>
<evidence type="ECO:0000256" key="1">
    <source>
        <dbReference type="PROSITE-ProRule" id="PRU00047"/>
    </source>
</evidence>
<protein>
    <recommendedName>
        <fullName evidence="2">CCHC-type domain-containing protein</fullName>
    </recommendedName>
</protein>
<keyword evidence="1" id="KW-0862">Zinc</keyword>
<keyword evidence="1" id="KW-0863">Zinc-finger</keyword>
<dbReference type="Proteomes" id="UP001293593">
    <property type="component" value="Unassembled WGS sequence"/>
</dbReference>
<evidence type="ECO:0000259" key="2">
    <source>
        <dbReference type="PROSITE" id="PS50158"/>
    </source>
</evidence>
<evidence type="ECO:0000313" key="3">
    <source>
        <dbReference type="EMBL" id="KAK4259452.1"/>
    </source>
</evidence>
<dbReference type="InterPro" id="IPR025836">
    <property type="entry name" value="Zn_knuckle_CX2CX4HX4C"/>
</dbReference>
<dbReference type="PROSITE" id="PS50158">
    <property type="entry name" value="ZF_CCHC"/>
    <property type="match status" value="1"/>
</dbReference>
<organism evidence="3 4">
    <name type="scientific">Acacia crassicarpa</name>
    <name type="common">northern wattle</name>
    <dbReference type="NCBI Taxonomy" id="499986"/>
    <lineage>
        <taxon>Eukaryota</taxon>
        <taxon>Viridiplantae</taxon>
        <taxon>Streptophyta</taxon>
        <taxon>Embryophyta</taxon>
        <taxon>Tracheophyta</taxon>
        <taxon>Spermatophyta</taxon>
        <taxon>Magnoliopsida</taxon>
        <taxon>eudicotyledons</taxon>
        <taxon>Gunneridae</taxon>
        <taxon>Pentapetalae</taxon>
        <taxon>rosids</taxon>
        <taxon>fabids</taxon>
        <taxon>Fabales</taxon>
        <taxon>Fabaceae</taxon>
        <taxon>Caesalpinioideae</taxon>
        <taxon>mimosoid clade</taxon>
        <taxon>Acacieae</taxon>
        <taxon>Acacia</taxon>
    </lineage>
</organism>
<dbReference type="InterPro" id="IPR025558">
    <property type="entry name" value="DUF4283"/>
</dbReference>
<comment type="caution">
    <text evidence="3">The sequence shown here is derived from an EMBL/GenBank/DDBJ whole genome shotgun (WGS) entry which is preliminary data.</text>
</comment>
<gene>
    <name evidence="3" type="ORF">QN277_005781</name>
</gene>
<keyword evidence="1" id="KW-0479">Metal-binding</keyword>
<sequence length="477" mass="52845">MEIGSVSSGTRRPKEIHLNLNTSINGQKGRALVGRLETDKSLNRGIVISMIKKGWGIDKGMEIHEMPDKNAFLFRFTRQEDYNRVLKGRPWSIQNVLLNIQPWDDYMVFQEVNFEWCPFWVQFHGLPHVAFDSVNAITLGNVVGRTLLYESPSIQGRLSRTFIRTRSLINILNPLLAGFWVPRPQRDPIWVTVRYERLQNYCYDCGRIGHEARNCKFQPDCPDETLADARVGSGLGTPHVKTIEEALVAHDPNWEESKFLYKKSSQATGKALDRRMAGASSQQGNCLDQGKKSVLSFYCSEKSGGEKGKSTAPINVHNQGDPCIGIFPQYVAAIKDPSNNDFAPNGNFPFQGNNIPIAQSGDNLAINDLNTSDATLIEPSKSGIQSTVIPNFKAQDQEKSQLLPSKPDSCGSLGEDIVPVSLKSPICQVHSSDAVPKFVPSIPPPYYMVEFPNDVEDSTAIVPYAGLSPISAVTMTC</sequence>
<dbReference type="GO" id="GO:0003676">
    <property type="term" value="F:nucleic acid binding"/>
    <property type="evidence" value="ECO:0007669"/>
    <property type="project" value="InterPro"/>
</dbReference>
<reference evidence="3" key="1">
    <citation type="submission" date="2023-10" db="EMBL/GenBank/DDBJ databases">
        <title>Chromosome-level genome of the transformable northern wattle, Acacia crassicarpa.</title>
        <authorList>
            <person name="Massaro I."/>
            <person name="Sinha N.R."/>
            <person name="Poethig S."/>
            <person name="Leichty A.R."/>
        </authorList>
    </citation>
    <scope>NUCLEOTIDE SEQUENCE</scope>
    <source>
        <strain evidence="3">Acra3RX</strain>
        <tissue evidence="3">Leaf</tissue>
    </source>
</reference>
<feature type="domain" description="CCHC-type" evidence="2">
    <location>
        <begin position="202"/>
        <end position="216"/>
    </location>
</feature>
<proteinExistence type="predicted"/>
<dbReference type="InterPro" id="IPR001878">
    <property type="entry name" value="Znf_CCHC"/>
</dbReference>
<dbReference type="PANTHER" id="PTHR31286">
    <property type="entry name" value="GLYCINE-RICH CELL WALL STRUCTURAL PROTEIN 1.8-LIKE"/>
    <property type="match status" value="1"/>
</dbReference>
<dbReference type="Pfam" id="PF14392">
    <property type="entry name" value="zf-CCHC_4"/>
    <property type="match status" value="1"/>
</dbReference>
<dbReference type="GO" id="GO:0008270">
    <property type="term" value="F:zinc ion binding"/>
    <property type="evidence" value="ECO:0007669"/>
    <property type="project" value="UniProtKB-KW"/>
</dbReference>
<keyword evidence="4" id="KW-1185">Reference proteome</keyword>
<dbReference type="InterPro" id="IPR040256">
    <property type="entry name" value="At4g02000-like"/>
</dbReference>
<dbReference type="PANTHER" id="PTHR31286:SF178">
    <property type="entry name" value="DUF4283 DOMAIN-CONTAINING PROTEIN"/>
    <property type="match status" value="1"/>
</dbReference>
<evidence type="ECO:0000313" key="4">
    <source>
        <dbReference type="Proteomes" id="UP001293593"/>
    </source>
</evidence>